<organism evidence="5 6">
    <name type="scientific">Oreochromis niloticus</name>
    <name type="common">Nile tilapia</name>
    <name type="synonym">Tilapia nilotica</name>
    <dbReference type="NCBI Taxonomy" id="8128"/>
    <lineage>
        <taxon>Eukaryota</taxon>
        <taxon>Metazoa</taxon>
        <taxon>Chordata</taxon>
        <taxon>Craniata</taxon>
        <taxon>Vertebrata</taxon>
        <taxon>Euteleostomi</taxon>
        <taxon>Actinopterygii</taxon>
        <taxon>Neopterygii</taxon>
        <taxon>Teleostei</taxon>
        <taxon>Neoteleostei</taxon>
        <taxon>Acanthomorphata</taxon>
        <taxon>Ovalentaria</taxon>
        <taxon>Cichlomorphae</taxon>
        <taxon>Cichliformes</taxon>
        <taxon>Cichlidae</taxon>
        <taxon>African cichlids</taxon>
        <taxon>Pseudocrenilabrinae</taxon>
        <taxon>Oreochromini</taxon>
        <taxon>Oreochromis</taxon>
    </lineage>
</organism>
<dbReference type="GO" id="GO:0000062">
    <property type="term" value="F:fatty-acyl-CoA binding"/>
    <property type="evidence" value="ECO:0007669"/>
    <property type="project" value="InterPro"/>
</dbReference>
<evidence type="ECO:0000259" key="4">
    <source>
        <dbReference type="PROSITE" id="PS51228"/>
    </source>
</evidence>
<dbReference type="Ensembl" id="ENSONIT00000088903.1">
    <property type="protein sequence ID" value="ENSONIP00000041319.1"/>
    <property type="gene ID" value="ENSONIG00000008053.2"/>
</dbReference>
<dbReference type="GO" id="GO:0006631">
    <property type="term" value="P:fatty acid metabolic process"/>
    <property type="evidence" value="ECO:0007669"/>
    <property type="project" value="TreeGrafter"/>
</dbReference>
<keyword evidence="2" id="KW-0446">Lipid-binding</keyword>
<dbReference type="PANTHER" id="PTHR23310">
    <property type="entry name" value="ACYL-COA-BINDING PROTEIN, ACBP"/>
    <property type="match status" value="1"/>
</dbReference>
<sequence>VPAMIEPVVDHQKRFQTAVDVIQKLPKNGSYRPSYKVMLRFYSLYKQAVCGPCTVPRPGFWDPVGRYKWDAWNQLGKMSSESAMAAYVDEMKKVAQEVIDIMPIDENTASLFKYFEPLYLFIDDMPRPPESLLKLREVEVLWSTGAPQGSLGWSPGGGSGHGRGGGHSSEGGAEMLREAHLQQQIILALQRLREDMRSVMDRLEVLERLAATHVSFSMSEHFKCAFFTVKCKG</sequence>
<dbReference type="PRINTS" id="PR00689">
    <property type="entry name" value="ACOABINDINGP"/>
</dbReference>
<gene>
    <name evidence="5" type="primary">acbd4</name>
</gene>
<dbReference type="GO" id="GO:0005737">
    <property type="term" value="C:cytoplasm"/>
    <property type="evidence" value="ECO:0007669"/>
    <property type="project" value="TreeGrafter"/>
</dbReference>
<keyword evidence="1" id="KW-0175">Coiled coil</keyword>
<dbReference type="Proteomes" id="UP000005207">
    <property type="component" value="Unplaced"/>
</dbReference>
<accession>A0A669BZY6</accession>
<feature type="region of interest" description="Disordered" evidence="3">
    <location>
        <begin position="149"/>
        <end position="171"/>
    </location>
</feature>
<dbReference type="Gene3D" id="1.20.80.10">
    <property type="match status" value="1"/>
</dbReference>
<name>A0A669BZY6_ORENI</name>
<dbReference type="InterPro" id="IPR014352">
    <property type="entry name" value="FERM/acyl-CoA-bd_prot_sf"/>
</dbReference>
<dbReference type="Pfam" id="PF00887">
    <property type="entry name" value="ACBP"/>
    <property type="match status" value="1"/>
</dbReference>
<evidence type="ECO:0000313" key="6">
    <source>
        <dbReference type="Proteomes" id="UP000005207"/>
    </source>
</evidence>
<evidence type="ECO:0000256" key="1">
    <source>
        <dbReference type="ARBA" id="ARBA00023054"/>
    </source>
</evidence>
<dbReference type="FunFam" id="1.20.80.10:FF:000010">
    <property type="entry name" value="Acyl-CoA-binding domain-containing protein 5"/>
    <property type="match status" value="1"/>
</dbReference>
<proteinExistence type="predicted"/>
<evidence type="ECO:0000256" key="3">
    <source>
        <dbReference type="SAM" id="MobiDB-lite"/>
    </source>
</evidence>
<evidence type="ECO:0000256" key="2">
    <source>
        <dbReference type="ARBA" id="ARBA00023121"/>
    </source>
</evidence>
<feature type="compositionally biased region" description="Gly residues" evidence="3">
    <location>
        <begin position="154"/>
        <end position="169"/>
    </location>
</feature>
<dbReference type="PANTHER" id="PTHR23310:SF53">
    <property type="entry name" value="ACYL-COA-BINDING DOMAIN-CONTAINING PROTEIN 4"/>
    <property type="match status" value="1"/>
</dbReference>
<dbReference type="PROSITE" id="PS51228">
    <property type="entry name" value="ACB_2"/>
    <property type="match status" value="1"/>
</dbReference>
<dbReference type="SUPFAM" id="SSF47027">
    <property type="entry name" value="Acyl-CoA binding protein"/>
    <property type="match status" value="1"/>
</dbReference>
<dbReference type="GeneTree" id="ENSGT00940000160739"/>
<reference evidence="5" key="1">
    <citation type="submission" date="2025-08" db="UniProtKB">
        <authorList>
            <consortium name="Ensembl"/>
        </authorList>
    </citation>
    <scope>IDENTIFICATION</scope>
</reference>
<evidence type="ECO:0000313" key="5">
    <source>
        <dbReference type="Ensembl" id="ENSONIP00000041319.1"/>
    </source>
</evidence>
<dbReference type="InterPro" id="IPR035984">
    <property type="entry name" value="Acyl-CoA-binding_sf"/>
</dbReference>
<dbReference type="AlphaFoldDB" id="A0A669BZY6"/>
<feature type="domain" description="ACB" evidence="4">
    <location>
        <begin position="11"/>
        <end position="100"/>
    </location>
</feature>
<protein>
    <submittedName>
        <fullName evidence="5">Acyl-CoA binding domain containing 4</fullName>
    </submittedName>
</protein>
<reference evidence="5" key="2">
    <citation type="submission" date="2025-09" db="UniProtKB">
        <authorList>
            <consortium name="Ensembl"/>
        </authorList>
    </citation>
    <scope>IDENTIFICATION</scope>
</reference>
<dbReference type="InterPro" id="IPR000582">
    <property type="entry name" value="Acyl-CoA-binding_protein"/>
</dbReference>
<keyword evidence="6" id="KW-1185">Reference proteome</keyword>